<feature type="transmembrane region" description="Helical" evidence="8">
    <location>
        <begin position="350"/>
        <end position="367"/>
    </location>
</feature>
<dbReference type="OrthoDB" id="9787129at2"/>
<dbReference type="PANTHER" id="PTHR30354">
    <property type="entry name" value="GNT FAMILY GLUCONATE TRANSPORTER"/>
    <property type="match status" value="1"/>
</dbReference>
<feature type="transmembrane region" description="Helical" evidence="8">
    <location>
        <begin position="187"/>
        <end position="209"/>
    </location>
</feature>
<dbReference type="PANTHER" id="PTHR30354:SF22">
    <property type="entry name" value="HIGH-AFFINITY GLUCONATE TRANSPORTER"/>
    <property type="match status" value="1"/>
</dbReference>
<dbReference type="RefSeq" id="WP_077027230.1">
    <property type="nucleotide sequence ID" value="NZ_CP017641.1"/>
</dbReference>
<dbReference type="EMBL" id="CP017641">
    <property type="protein sequence ID" value="APZ96171.1"/>
    <property type="molecule type" value="Genomic_DNA"/>
</dbReference>
<evidence type="ECO:0000256" key="1">
    <source>
        <dbReference type="ARBA" id="ARBA00004651"/>
    </source>
</evidence>
<feature type="transmembrane region" description="Helical" evidence="8">
    <location>
        <begin position="112"/>
        <end position="137"/>
    </location>
</feature>
<feature type="transmembrane region" description="Helical" evidence="8">
    <location>
        <begin position="508"/>
        <end position="531"/>
    </location>
</feature>
<evidence type="ECO:0000256" key="4">
    <source>
        <dbReference type="ARBA" id="ARBA00022692"/>
    </source>
</evidence>
<organism evidence="9 10">
    <name type="scientific">Fuerstiella marisgermanici</name>
    <dbReference type="NCBI Taxonomy" id="1891926"/>
    <lineage>
        <taxon>Bacteria</taxon>
        <taxon>Pseudomonadati</taxon>
        <taxon>Planctomycetota</taxon>
        <taxon>Planctomycetia</taxon>
        <taxon>Planctomycetales</taxon>
        <taxon>Planctomycetaceae</taxon>
        <taxon>Fuerstiella</taxon>
    </lineage>
</organism>
<dbReference type="KEGG" id="fmr:Fuma_05839"/>
<dbReference type="GO" id="GO:0015128">
    <property type="term" value="F:gluconate transmembrane transporter activity"/>
    <property type="evidence" value="ECO:0007669"/>
    <property type="project" value="InterPro"/>
</dbReference>
<dbReference type="STRING" id="1891926.Fuma_05839"/>
<feature type="transmembrane region" description="Helical" evidence="8">
    <location>
        <begin position="379"/>
        <end position="400"/>
    </location>
</feature>
<reference evidence="9 10" key="1">
    <citation type="journal article" date="2016" name="Front. Microbiol.">
        <title>Fuerstia marisgermanicae gen. nov., sp. nov., an Unusual Member of the Phylum Planctomycetes from the German Wadden Sea.</title>
        <authorList>
            <person name="Kohn T."/>
            <person name="Heuer A."/>
            <person name="Jogler M."/>
            <person name="Vollmers J."/>
            <person name="Boedeker C."/>
            <person name="Bunk B."/>
            <person name="Rast P."/>
            <person name="Borchert D."/>
            <person name="Glockner I."/>
            <person name="Freese H.M."/>
            <person name="Klenk H.P."/>
            <person name="Overmann J."/>
            <person name="Kaster A.K."/>
            <person name="Rohde M."/>
            <person name="Wiegand S."/>
            <person name="Jogler C."/>
        </authorList>
    </citation>
    <scope>NUCLEOTIDE SEQUENCE [LARGE SCALE GENOMIC DNA]</scope>
    <source>
        <strain evidence="9 10">NH11</strain>
    </source>
</reference>
<comment type="similarity">
    <text evidence="7">Belongs to the GntP permease family.</text>
</comment>
<keyword evidence="4 8" id="KW-0812">Transmembrane</keyword>
<evidence type="ECO:0000256" key="6">
    <source>
        <dbReference type="ARBA" id="ARBA00023136"/>
    </source>
</evidence>
<evidence type="ECO:0000256" key="3">
    <source>
        <dbReference type="ARBA" id="ARBA00022475"/>
    </source>
</evidence>
<evidence type="ECO:0000256" key="2">
    <source>
        <dbReference type="ARBA" id="ARBA00022448"/>
    </source>
</evidence>
<feature type="transmembrane region" description="Helical" evidence="8">
    <location>
        <begin position="149"/>
        <end position="167"/>
    </location>
</feature>
<feature type="transmembrane region" description="Helical" evidence="8">
    <location>
        <begin position="6"/>
        <end position="39"/>
    </location>
</feature>
<evidence type="ECO:0000313" key="10">
    <source>
        <dbReference type="Proteomes" id="UP000187735"/>
    </source>
</evidence>
<evidence type="ECO:0000256" key="7">
    <source>
        <dbReference type="ARBA" id="ARBA00049663"/>
    </source>
</evidence>
<keyword evidence="5 8" id="KW-1133">Transmembrane helix</keyword>
<gene>
    <name evidence="9" type="primary">idnT</name>
    <name evidence="9" type="ORF">Fuma_05839</name>
</gene>
<protein>
    <submittedName>
        <fullName evidence="9">5-keto-D-gluconate transporter</fullName>
    </submittedName>
</protein>
<comment type="subcellular location">
    <subcellularLocation>
        <location evidence="1">Cell membrane</location>
        <topology evidence="1">Multi-pass membrane protein</topology>
    </subcellularLocation>
</comment>
<feature type="transmembrane region" description="Helical" evidence="8">
    <location>
        <begin position="421"/>
        <end position="440"/>
    </location>
</feature>
<dbReference type="AlphaFoldDB" id="A0A1P8WQ32"/>
<proteinExistence type="inferred from homology"/>
<keyword evidence="6 8" id="KW-0472">Membrane</keyword>
<dbReference type="InterPro" id="IPR003474">
    <property type="entry name" value="Glcn_transporter"/>
</dbReference>
<name>A0A1P8WQ32_9PLAN</name>
<dbReference type="GO" id="GO:0005886">
    <property type="term" value="C:plasma membrane"/>
    <property type="evidence" value="ECO:0007669"/>
    <property type="project" value="UniProtKB-SubCell"/>
</dbReference>
<keyword evidence="2" id="KW-0813">Transport</keyword>
<accession>A0A1P8WQ32</accession>
<feature type="transmembrane region" description="Helical" evidence="8">
    <location>
        <begin position="74"/>
        <end position="92"/>
    </location>
</feature>
<evidence type="ECO:0000256" key="8">
    <source>
        <dbReference type="SAM" id="Phobius"/>
    </source>
</evidence>
<keyword evidence="3" id="KW-1003">Cell membrane</keyword>
<evidence type="ECO:0000256" key="5">
    <source>
        <dbReference type="ARBA" id="ARBA00022989"/>
    </source>
</evidence>
<keyword evidence="10" id="KW-1185">Reference proteome</keyword>
<dbReference type="Pfam" id="PF02447">
    <property type="entry name" value="GntP_permease"/>
    <property type="match status" value="2"/>
</dbReference>
<evidence type="ECO:0000313" key="9">
    <source>
        <dbReference type="EMBL" id="APZ96171.1"/>
    </source>
</evidence>
<dbReference type="Proteomes" id="UP000187735">
    <property type="component" value="Chromosome"/>
</dbReference>
<sequence>MSSFLVVTIGILIVLGLIIGLRINAFIALIVAAIAVSFLAADPEPVDGVEAPPVSMKEKLDRVSREFGSSAGKIGLVIGFAAVIGEAMMRSGAADRIVMAFLSVLGVKRAPWALMGSGFVLSVPVFFDTVFYLLVPLARSLYANTKKNFLLYVLAISAGGAITHTLVPPTPGPLFMAVRLGVPVGLMIFVGSLVAFPAALSGILFATFLDKRIKIESLEDKDETTGGIARDLENTEPTELSSPVPLWEALLPVVLPVILISGDTLVDTLQVKDVTAEVIQVDDASLLASAENNPTFRIDLSHYADLPDVGDTVHVTPQQKLEDGNTAAIPFSPNSFNDIKPYTEIAGNPGLALLLSMTLALITWVRWKKPTGKEFSTAVEIALLSGGLVILITAAGGAFGSMLKVTNIAVDIKALFEDSNAVGLTSLFLAFGMAALLKVAQGSSTTAMITVSSMMASFGLTEAELGFNLVYICTAIGAGSLIGSWMNDSGFWIVAKMSGLSETEALKTWTPLLIVLGCVSLTMTIILSMAMPLLSAG</sequence>
<feature type="transmembrane region" description="Helical" evidence="8">
    <location>
        <begin position="465"/>
        <end position="487"/>
    </location>
</feature>